<dbReference type="EMBL" id="FLQY01000023">
    <property type="protein sequence ID" value="SBT04020.1"/>
    <property type="molecule type" value="Genomic_DNA"/>
</dbReference>
<dbReference type="Pfam" id="PF01026">
    <property type="entry name" value="TatD_DNase"/>
    <property type="match status" value="1"/>
</dbReference>
<dbReference type="CDD" id="cd01310">
    <property type="entry name" value="TatD_DNAse"/>
    <property type="match status" value="1"/>
</dbReference>
<comment type="similarity">
    <text evidence="1">Belongs to the metallo-dependent hydrolases superfamily. TatD-type hydrolase family.</text>
</comment>
<accession>A0A1A8XFS0</accession>
<dbReference type="FunFam" id="3.20.20.140:FF:000005">
    <property type="entry name" value="TatD family hydrolase"/>
    <property type="match status" value="1"/>
</dbReference>
<evidence type="ECO:0000313" key="5">
    <source>
        <dbReference type="EMBL" id="SBT04020.1"/>
    </source>
</evidence>
<dbReference type="GO" id="GO:0046872">
    <property type="term" value="F:metal ion binding"/>
    <property type="evidence" value="ECO:0007669"/>
    <property type="project" value="UniProtKB-KW"/>
</dbReference>
<dbReference type="PROSITE" id="PS01137">
    <property type="entry name" value="TATD_1"/>
    <property type="match status" value="1"/>
</dbReference>
<sequence length="272" mass="29346">MLIDTHCHLDAHEFADDRRALVHAAHQAGVSAMIIPSVEAGNFSAVRDCCTTYAACFPAYGIHPLSLDRASEVDLITLRQWLKTESAGALAPVAVGEIGLDFYIPGFDAARQEHFFIEQLRIAKDLDLPVLLHVRRSVDQVLKCLRRIGSPGGIAHAFNGSRQQAEAFIGLGFKLGFGGAMTYPGSSRIRRLAATLSMDSIVLETDAPDIPPVWLSGERNTPVELVRIARTLSDLRGISNDEVLKVTSANVLSLLPRVLPSLSDSASPQVAG</sequence>
<evidence type="ECO:0000256" key="3">
    <source>
        <dbReference type="ARBA" id="ARBA00022801"/>
    </source>
</evidence>
<feature type="binding site" evidence="4">
    <location>
        <position position="133"/>
    </location>
    <ligand>
        <name>a divalent metal cation</name>
        <dbReference type="ChEBI" id="CHEBI:60240"/>
        <label>2</label>
    </ligand>
</feature>
<dbReference type="AlphaFoldDB" id="A0A1A8XFS0"/>
<dbReference type="Gene3D" id="3.20.20.140">
    <property type="entry name" value="Metal-dependent hydrolases"/>
    <property type="match status" value="1"/>
</dbReference>
<dbReference type="RefSeq" id="WP_186409637.1">
    <property type="nucleotide sequence ID" value="NZ_FLQY01000023.1"/>
</dbReference>
<dbReference type="PIRSF" id="PIRSF005902">
    <property type="entry name" value="DNase_TatD"/>
    <property type="match status" value="1"/>
</dbReference>
<dbReference type="PANTHER" id="PTHR46124:SF2">
    <property type="entry name" value="D-AMINOACYL-TRNA DEACYLASE"/>
    <property type="match status" value="1"/>
</dbReference>
<dbReference type="InterPro" id="IPR018228">
    <property type="entry name" value="DNase_TatD-rel_CS"/>
</dbReference>
<evidence type="ECO:0000256" key="4">
    <source>
        <dbReference type="PIRSR" id="PIRSR005902-1"/>
    </source>
</evidence>
<proteinExistence type="inferred from homology"/>
<keyword evidence="3 5" id="KW-0378">Hydrolase</keyword>
<keyword evidence="6" id="KW-1185">Reference proteome</keyword>
<keyword evidence="2 4" id="KW-0479">Metal-binding</keyword>
<evidence type="ECO:0000313" key="6">
    <source>
        <dbReference type="Proteomes" id="UP000199600"/>
    </source>
</evidence>
<gene>
    <name evidence="5" type="primary">yjjV</name>
    <name evidence="5" type="ORF">PROAA_1190016</name>
</gene>
<dbReference type="InterPro" id="IPR032466">
    <property type="entry name" value="Metal_Hydrolase"/>
</dbReference>
<dbReference type="PANTHER" id="PTHR46124">
    <property type="entry name" value="D-AMINOACYL-TRNA DEACYLASE"/>
    <property type="match status" value="1"/>
</dbReference>
<feature type="binding site" evidence="4">
    <location>
        <position position="206"/>
    </location>
    <ligand>
        <name>a divalent metal cation</name>
        <dbReference type="ChEBI" id="CHEBI:60240"/>
        <label>1</label>
    </ligand>
</feature>
<feature type="binding site" evidence="4">
    <location>
        <position position="156"/>
    </location>
    <ligand>
        <name>a divalent metal cation</name>
        <dbReference type="ChEBI" id="CHEBI:60240"/>
        <label>2</label>
    </ligand>
</feature>
<dbReference type="Proteomes" id="UP000199600">
    <property type="component" value="Unassembled WGS sequence"/>
</dbReference>
<organism evidence="5 6">
    <name type="scientific">Candidatus Propionivibrio aalborgensis</name>
    <dbReference type="NCBI Taxonomy" id="1860101"/>
    <lineage>
        <taxon>Bacteria</taxon>
        <taxon>Pseudomonadati</taxon>
        <taxon>Pseudomonadota</taxon>
        <taxon>Betaproteobacteria</taxon>
        <taxon>Rhodocyclales</taxon>
        <taxon>Rhodocyclaceae</taxon>
        <taxon>Propionivibrio</taxon>
    </lineage>
</organism>
<reference evidence="5 6" key="1">
    <citation type="submission" date="2016-06" db="EMBL/GenBank/DDBJ databases">
        <authorList>
            <person name="Kjaerup R.B."/>
            <person name="Dalgaard T.S."/>
            <person name="Juul-Madsen H.R."/>
        </authorList>
    </citation>
    <scope>NUCLEOTIDE SEQUENCE [LARGE SCALE GENOMIC DNA]</scope>
    <source>
        <strain evidence="5">2</strain>
    </source>
</reference>
<evidence type="ECO:0000256" key="2">
    <source>
        <dbReference type="ARBA" id="ARBA00022723"/>
    </source>
</evidence>
<evidence type="ECO:0000256" key="1">
    <source>
        <dbReference type="ARBA" id="ARBA00009275"/>
    </source>
</evidence>
<name>A0A1A8XFS0_9RHOO</name>
<feature type="binding site" evidence="4">
    <location>
        <position position="97"/>
    </location>
    <ligand>
        <name>a divalent metal cation</name>
        <dbReference type="ChEBI" id="CHEBI:60240"/>
        <label>1</label>
    </ligand>
</feature>
<dbReference type="InterPro" id="IPR001130">
    <property type="entry name" value="TatD-like"/>
</dbReference>
<feature type="binding site" evidence="4">
    <location>
        <position position="8"/>
    </location>
    <ligand>
        <name>a divalent metal cation</name>
        <dbReference type="ChEBI" id="CHEBI:60240"/>
        <label>1</label>
    </ligand>
</feature>
<protein>
    <submittedName>
        <fullName evidence="5">Uncharacterized deoxyribonuclease YjjV</fullName>
        <ecNumber evidence="5">3.1.21.-</ecNumber>
    </submittedName>
</protein>
<dbReference type="PROSITE" id="PS01091">
    <property type="entry name" value="TATD_3"/>
    <property type="match status" value="1"/>
</dbReference>
<feature type="binding site" evidence="4">
    <location>
        <position position="6"/>
    </location>
    <ligand>
        <name>a divalent metal cation</name>
        <dbReference type="ChEBI" id="CHEBI:60240"/>
        <label>1</label>
    </ligand>
</feature>
<dbReference type="EC" id="3.1.21.-" evidence="5"/>
<dbReference type="SUPFAM" id="SSF51556">
    <property type="entry name" value="Metallo-dependent hydrolases"/>
    <property type="match status" value="1"/>
</dbReference>
<dbReference type="GO" id="GO:0016788">
    <property type="term" value="F:hydrolase activity, acting on ester bonds"/>
    <property type="evidence" value="ECO:0007669"/>
    <property type="project" value="InterPro"/>
</dbReference>